<feature type="transmembrane region" description="Helical" evidence="1">
    <location>
        <begin position="49"/>
        <end position="72"/>
    </location>
</feature>
<keyword evidence="1" id="KW-0812">Transmembrane</keyword>
<dbReference type="Proteomes" id="UP000449710">
    <property type="component" value="Unassembled WGS sequence"/>
</dbReference>
<organism evidence="2 3">
    <name type="scientific">Isachenkonia alkalipeptolytica</name>
    <dbReference type="NCBI Taxonomy" id="2565777"/>
    <lineage>
        <taxon>Bacteria</taxon>
        <taxon>Bacillati</taxon>
        <taxon>Bacillota</taxon>
        <taxon>Clostridia</taxon>
        <taxon>Eubacteriales</taxon>
        <taxon>Clostridiaceae</taxon>
        <taxon>Isachenkonia</taxon>
    </lineage>
</organism>
<gene>
    <name evidence="2" type="ORF">ISALK_09105</name>
</gene>
<comment type="caution">
    <text evidence="2">The sequence shown here is derived from an EMBL/GenBank/DDBJ whole genome shotgun (WGS) entry which is preliminary data.</text>
</comment>
<dbReference type="AlphaFoldDB" id="A0AA43XLX6"/>
<evidence type="ECO:0000313" key="3">
    <source>
        <dbReference type="Proteomes" id="UP000449710"/>
    </source>
</evidence>
<evidence type="ECO:0000313" key="2">
    <source>
        <dbReference type="EMBL" id="NBG88659.1"/>
    </source>
</evidence>
<sequence>MKKFLNNWNFGKHFILCVMTSFLLVMLTDRLNEPSSMSIIGGAEGPTDIYIAGGIYSPAVSMGVMIAALALYVPVKSLLKRACE</sequence>
<evidence type="ECO:0000256" key="1">
    <source>
        <dbReference type="SAM" id="Phobius"/>
    </source>
</evidence>
<name>A0AA43XLX6_9CLOT</name>
<keyword evidence="1" id="KW-0472">Membrane</keyword>
<proteinExistence type="predicted"/>
<accession>A0AA43XLX6</accession>
<reference evidence="2 3" key="1">
    <citation type="submission" date="2019-04" db="EMBL/GenBank/DDBJ databases">
        <title>Isachenkonia alkalipeptolytica gen. nov. sp. nov. a new anaerobic, alkiliphilic organothrophic bacterium capable to reduce synthesized ferrihydrite isolated from a soda lake.</title>
        <authorList>
            <person name="Toshchakov S.V."/>
            <person name="Zavarzina D.G."/>
            <person name="Zhilina T.N."/>
            <person name="Kostrikina N.A."/>
            <person name="Kublanov I.V."/>
        </authorList>
    </citation>
    <scope>NUCLEOTIDE SEQUENCE [LARGE SCALE GENOMIC DNA]</scope>
    <source>
        <strain evidence="2 3">Z-1701</strain>
    </source>
</reference>
<keyword evidence="1" id="KW-1133">Transmembrane helix</keyword>
<protein>
    <submittedName>
        <fullName evidence="2">Uncharacterized protein</fullName>
    </submittedName>
</protein>
<dbReference type="EMBL" id="SUMG01000010">
    <property type="protein sequence ID" value="NBG88659.1"/>
    <property type="molecule type" value="Genomic_DNA"/>
</dbReference>
<keyword evidence="3" id="KW-1185">Reference proteome</keyword>
<dbReference type="RefSeq" id="WP_160721491.1">
    <property type="nucleotide sequence ID" value="NZ_SUMG01000010.1"/>
</dbReference>